<evidence type="ECO:0000313" key="1">
    <source>
        <dbReference type="EMBL" id="ACR33931.1"/>
    </source>
</evidence>
<accession>C4IYD1</accession>
<reference evidence="1" key="2">
    <citation type="submission" date="2012-06" db="EMBL/GenBank/DDBJ databases">
        <authorList>
            <person name="Yu Y."/>
            <person name="Currie J."/>
            <person name="Lomeli R."/>
            <person name="Angelova A."/>
            <person name="Collura K."/>
            <person name="Wissotski M."/>
            <person name="Campos D."/>
            <person name="Kudrna D."/>
            <person name="Golser W."/>
            <person name="Ashely E."/>
            <person name="Descour A."/>
            <person name="Fernandes J."/>
            <person name="Soderlund C."/>
            <person name="Walbot V."/>
        </authorList>
    </citation>
    <scope>NUCLEOTIDE SEQUENCE</scope>
    <source>
        <strain evidence="1">B73</strain>
    </source>
</reference>
<organism evidence="1">
    <name type="scientific">Zea mays</name>
    <name type="common">Maize</name>
    <dbReference type="NCBI Taxonomy" id="4577"/>
    <lineage>
        <taxon>Eukaryota</taxon>
        <taxon>Viridiplantae</taxon>
        <taxon>Streptophyta</taxon>
        <taxon>Embryophyta</taxon>
        <taxon>Tracheophyta</taxon>
        <taxon>Spermatophyta</taxon>
        <taxon>Magnoliopsida</taxon>
        <taxon>Liliopsida</taxon>
        <taxon>Poales</taxon>
        <taxon>Poaceae</taxon>
        <taxon>PACMAD clade</taxon>
        <taxon>Panicoideae</taxon>
        <taxon>Andropogonodae</taxon>
        <taxon>Andropogoneae</taxon>
        <taxon>Tripsacinae</taxon>
        <taxon>Zea</taxon>
    </lineage>
</organism>
<reference evidence="1" key="1">
    <citation type="journal article" date="2009" name="PLoS Genet.">
        <title>Sequencing, mapping, and analysis of 27,455 maize full-length cDNAs.</title>
        <authorList>
            <person name="Soderlund C."/>
            <person name="Descour A."/>
            <person name="Kudrna D."/>
            <person name="Bomhoff M."/>
            <person name="Boyd L."/>
            <person name="Currie J."/>
            <person name="Angelova A."/>
            <person name="Collura K."/>
            <person name="Wissotski M."/>
            <person name="Ashley E."/>
            <person name="Morrow D."/>
            <person name="Fernandes J."/>
            <person name="Walbot V."/>
            <person name="Yu Y."/>
        </authorList>
    </citation>
    <scope>NUCLEOTIDE SEQUENCE</scope>
    <source>
        <strain evidence="1">B73</strain>
    </source>
</reference>
<name>C4IYD1_MAIZE</name>
<dbReference type="AlphaFoldDB" id="C4IYD1"/>
<proteinExistence type="evidence at transcript level"/>
<sequence>MTVGHCRHSSLIITSCHHSLHKLLSQALPKTLVWYLEAIGFALRSSTVQLQHIYRHGDFQHVSIQW</sequence>
<dbReference type="EMBL" id="BT083578">
    <property type="protein sequence ID" value="ACR33931.1"/>
    <property type="molecule type" value="mRNA"/>
</dbReference>
<protein>
    <submittedName>
        <fullName evidence="1">Uncharacterized protein</fullName>
    </submittedName>
</protein>